<evidence type="ECO:0000256" key="4">
    <source>
        <dbReference type="ARBA" id="ARBA00022825"/>
    </source>
</evidence>
<dbReference type="EMBL" id="ABDF02000003">
    <property type="protein sequence ID" value="EHK25576.1"/>
    <property type="molecule type" value="Genomic_DNA"/>
</dbReference>
<feature type="domain" description="Peptidase S8/S53" evidence="6">
    <location>
        <begin position="128"/>
        <end position="349"/>
    </location>
</feature>
<evidence type="ECO:0000256" key="5">
    <source>
        <dbReference type="PROSITE-ProRule" id="PRU01240"/>
    </source>
</evidence>
<dbReference type="GO" id="GO:0006508">
    <property type="term" value="P:proteolysis"/>
    <property type="evidence" value="ECO:0007669"/>
    <property type="project" value="UniProtKB-KW"/>
</dbReference>
<evidence type="ECO:0000256" key="1">
    <source>
        <dbReference type="ARBA" id="ARBA00011073"/>
    </source>
</evidence>
<sequence length="419" mass="46899">LRSKQVKQILKITMDDDPDRPHSDESIENSLKDFDVKMLDWRKVDLCPELIQRACKNVMSAHLRWSGNNIALRAWSEPQGLPKLETPQRWRRSNLQSHRWLKAMNSFAELIHGMEDIDTNESHLKDPITVAVIDDGVNNCHPALRGKIHSEFSFHQRENMPIPYYVTSTGHGTVMATMICRVCPKAKLQIFKLDTYTSNDGTTQITAESAALAVEAAVARKVHIISMSWTIQETEDNKSGTRRLDAALRKAHDSNIIMLCSASDRGAHPDNNYPARFKVKQIFRIGAATADGRVWGMAGDLANMDFILPGHNVFDAVGSYNGLLENFKPRTGSSVATALAAGQAALIMHCVRLAAIHSTKNVRTNFLSPRKHEAMKAALKRIGTSDEGQHKFIEVWNRFDSATENLRGASMNEMLNYLA</sequence>
<dbReference type="PROSITE" id="PS00136">
    <property type="entry name" value="SUBTILASE_ASP"/>
    <property type="match status" value="1"/>
</dbReference>
<reference evidence="7 8" key="1">
    <citation type="journal article" date="2011" name="Genome Biol.">
        <title>Comparative genome sequence analysis underscores mycoparasitism as the ancestral life style of Trichoderma.</title>
        <authorList>
            <person name="Kubicek C.P."/>
            <person name="Herrera-Estrella A."/>
            <person name="Seidl-Seiboth V."/>
            <person name="Martinez D.A."/>
            <person name="Druzhinina I.S."/>
            <person name="Thon M."/>
            <person name="Zeilinger S."/>
            <person name="Casas-Flores S."/>
            <person name="Horwitz B.A."/>
            <person name="Mukherjee P.K."/>
            <person name="Mukherjee M."/>
            <person name="Kredics L."/>
            <person name="Alcaraz L.D."/>
            <person name="Aerts A."/>
            <person name="Antal Z."/>
            <person name="Atanasova L."/>
            <person name="Cervantes-Badillo M.G."/>
            <person name="Challacombe J."/>
            <person name="Chertkov O."/>
            <person name="McCluskey K."/>
            <person name="Coulpier F."/>
            <person name="Deshpande N."/>
            <person name="von Doehren H."/>
            <person name="Ebbole D.J."/>
            <person name="Esquivel-Naranjo E.U."/>
            <person name="Fekete E."/>
            <person name="Flipphi M."/>
            <person name="Glaser F."/>
            <person name="Gomez-Rodriguez E.Y."/>
            <person name="Gruber S."/>
            <person name="Han C."/>
            <person name="Henrissat B."/>
            <person name="Hermosa R."/>
            <person name="Hernandez-Onate M."/>
            <person name="Karaffa L."/>
            <person name="Kosti I."/>
            <person name="Le Crom S."/>
            <person name="Lindquist E."/>
            <person name="Lucas S."/>
            <person name="Luebeck M."/>
            <person name="Luebeck P.S."/>
            <person name="Margeot A."/>
            <person name="Metz B."/>
            <person name="Misra M."/>
            <person name="Nevalainen H."/>
            <person name="Omann M."/>
            <person name="Packer N."/>
            <person name="Perrone G."/>
            <person name="Uresti-Rivera E.E."/>
            <person name="Salamov A."/>
            <person name="Schmoll M."/>
            <person name="Seiboth B."/>
            <person name="Shapiro H."/>
            <person name="Sukno S."/>
            <person name="Tamayo-Ramos J.A."/>
            <person name="Tisch D."/>
            <person name="Wiest A."/>
            <person name="Wilkinson H.H."/>
            <person name="Zhang M."/>
            <person name="Coutinho P.M."/>
            <person name="Kenerley C.M."/>
            <person name="Monte E."/>
            <person name="Baker S.E."/>
            <person name="Grigoriev I.V."/>
        </authorList>
    </citation>
    <scope>NUCLEOTIDE SEQUENCE [LARGE SCALE GENOMIC DNA]</scope>
    <source>
        <strain evidence="8">Gv29-8 / FGSC 10586</strain>
    </source>
</reference>
<dbReference type="VEuPathDB" id="FungiDB:TRIVIDRAFT_125374"/>
<dbReference type="HOGENOM" id="CLU_006016_4_0_1"/>
<dbReference type="PANTHER" id="PTHR43399:SF4">
    <property type="entry name" value="CELL WALL-ASSOCIATED PROTEASE"/>
    <property type="match status" value="1"/>
</dbReference>
<gene>
    <name evidence="7" type="ORF">TRIVIDRAFT_125374</name>
</gene>
<evidence type="ECO:0000256" key="3">
    <source>
        <dbReference type="ARBA" id="ARBA00022801"/>
    </source>
</evidence>
<dbReference type="CDD" id="cd07491">
    <property type="entry name" value="Peptidases_S8_7"/>
    <property type="match status" value="1"/>
</dbReference>
<evidence type="ECO:0000313" key="8">
    <source>
        <dbReference type="Proteomes" id="UP000007115"/>
    </source>
</evidence>
<evidence type="ECO:0000256" key="2">
    <source>
        <dbReference type="ARBA" id="ARBA00022670"/>
    </source>
</evidence>
<keyword evidence="2 5" id="KW-0645">Protease</keyword>
<dbReference type="PROSITE" id="PS51892">
    <property type="entry name" value="SUBTILASE"/>
    <property type="match status" value="1"/>
</dbReference>
<accession>G9MJB3</accession>
<dbReference type="GeneID" id="25787336"/>
<feature type="active site" description="Charge relay system" evidence="5">
    <location>
        <position position="171"/>
    </location>
</feature>
<feature type="non-terminal residue" evidence="7">
    <location>
        <position position="419"/>
    </location>
</feature>
<proteinExistence type="inferred from homology"/>
<keyword evidence="8" id="KW-1185">Reference proteome</keyword>
<comment type="caution">
    <text evidence="7">The sequence shown here is derived from an EMBL/GenBank/DDBJ whole genome shotgun (WGS) entry which is preliminary data.</text>
</comment>
<dbReference type="PRINTS" id="PR00723">
    <property type="entry name" value="SUBTILISIN"/>
</dbReference>
<dbReference type="STRING" id="413071.G9MJB3"/>
<dbReference type="SUPFAM" id="SSF52743">
    <property type="entry name" value="Subtilisin-like"/>
    <property type="match status" value="1"/>
</dbReference>
<name>G9MJB3_HYPVG</name>
<comment type="similarity">
    <text evidence="1 5">Belongs to the peptidase S8 family.</text>
</comment>
<dbReference type="GO" id="GO:0004252">
    <property type="term" value="F:serine-type endopeptidase activity"/>
    <property type="evidence" value="ECO:0007669"/>
    <property type="project" value="UniProtKB-UniRule"/>
</dbReference>
<keyword evidence="4 5" id="KW-0720">Serine protease</keyword>
<dbReference type="InterPro" id="IPR000209">
    <property type="entry name" value="Peptidase_S8/S53_dom"/>
</dbReference>
<dbReference type="RefSeq" id="XP_013959781.1">
    <property type="nucleotide sequence ID" value="XM_014104306.1"/>
</dbReference>
<dbReference type="InterPro" id="IPR015500">
    <property type="entry name" value="Peptidase_S8_subtilisin-rel"/>
</dbReference>
<feature type="active site" description="Charge relay system" evidence="5">
    <location>
        <position position="134"/>
    </location>
</feature>
<dbReference type="OrthoDB" id="5093543at2759"/>
<dbReference type="InterPro" id="IPR051048">
    <property type="entry name" value="Peptidase_S8/S53_subtilisin"/>
</dbReference>
<dbReference type="OMA" id="IMCERAD"/>
<dbReference type="InParanoid" id="G9MJB3"/>
<dbReference type="eggNOG" id="ENOG502S098">
    <property type="taxonomic scope" value="Eukaryota"/>
</dbReference>
<organism evidence="7 8">
    <name type="scientific">Hypocrea virens (strain Gv29-8 / FGSC 10586)</name>
    <name type="common">Gliocladium virens</name>
    <name type="synonym">Trichoderma virens</name>
    <dbReference type="NCBI Taxonomy" id="413071"/>
    <lineage>
        <taxon>Eukaryota</taxon>
        <taxon>Fungi</taxon>
        <taxon>Dikarya</taxon>
        <taxon>Ascomycota</taxon>
        <taxon>Pezizomycotina</taxon>
        <taxon>Sordariomycetes</taxon>
        <taxon>Hypocreomycetidae</taxon>
        <taxon>Hypocreales</taxon>
        <taxon>Hypocreaceae</taxon>
        <taxon>Trichoderma</taxon>
    </lineage>
</organism>
<evidence type="ECO:0000259" key="6">
    <source>
        <dbReference type="Pfam" id="PF00082"/>
    </source>
</evidence>
<feature type="active site" description="Charge relay system" evidence="5">
    <location>
        <position position="334"/>
    </location>
</feature>
<dbReference type="Gene3D" id="3.40.50.200">
    <property type="entry name" value="Peptidase S8/S53 domain"/>
    <property type="match status" value="1"/>
</dbReference>
<dbReference type="Proteomes" id="UP000007115">
    <property type="component" value="Unassembled WGS sequence"/>
</dbReference>
<evidence type="ECO:0000313" key="7">
    <source>
        <dbReference type="EMBL" id="EHK25576.1"/>
    </source>
</evidence>
<protein>
    <recommendedName>
        <fullName evidence="6">Peptidase S8/S53 domain-containing protein</fullName>
    </recommendedName>
</protein>
<dbReference type="PANTHER" id="PTHR43399">
    <property type="entry name" value="SUBTILISIN-RELATED"/>
    <property type="match status" value="1"/>
</dbReference>
<dbReference type="Pfam" id="PF00082">
    <property type="entry name" value="Peptidase_S8"/>
    <property type="match status" value="1"/>
</dbReference>
<dbReference type="InterPro" id="IPR023827">
    <property type="entry name" value="Peptidase_S8_Asp-AS"/>
</dbReference>
<keyword evidence="3 5" id="KW-0378">Hydrolase</keyword>
<feature type="non-terminal residue" evidence="7">
    <location>
        <position position="1"/>
    </location>
</feature>
<dbReference type="AlphaFoldDB" id="G9MJB3"/>
<dbReference type="InterPro" id="IPR036852">
    <property type="entry name" value="Peptidase_S8/S53_dom_sf"/>
</dbReference>